<evidence type="ECO:0000313" key="2">
    <source>
        <dbReference type="WBParaSite" id="RSKR_0000989750.1"/>
    </source>
</evidence>
<dbReference type="WBParaSite" id="RSKR_0000989750.1">
    <property type="protein sequence ID" value="RSKR_0000989750.1"/>
    <property type="gene ID" value="RSKR_0000989750"/>
</dbReference>
<proteinExistence type="predicted"/>
<evidence type="ECO:0000313" key="1">
    <source>
        <dbReference type="Proteomes" id="UP000095286"/>
    </source>
</evidence>
<accession>A0AC35UBQ9</accession>
<dbReference type="Proteomes" id="UP000095286">
    <property type="component" value="Unplaced"/>
</dbReference>
<organism evidence="1 2">
    <name type="scientific">Rhabditophanes sp. KR3021</name>
    <dbReference type="NCBI Taxonomy" id="114890"/>
    <lineage>
        <taxon>Eukaryota</taxon>
        <taxon>Metazoa</taxon>
        <taxon>Ecdysozoa</taxon>
        <taxon>Nematoda</taxon>
        <taxon>Chromadorea</taxon>
        <taxon>Rhabditida</taxon>
        <taxon>Tylenchina</taxon>
        <taxon>Panagrolaimomorpha</taxon>
        <taxon>Strongyloidoidea</taxon>
        <taxon>Alloionematidae</taxon>
        <taxon>Rhabditophanes</taxon>
    </lineage>
</organism>
<reference evidence="2" key="1">
    <citation type="submission" date="2016-11" db="UniProtKB">
        <authorList>
            <consortium name="WormBaseParasite"/>
        </authorList>
    </citation>
    <scope>IDENTIFICATION</scope>
    <source>
        <strain evidence="2">KR3021</strain>
    </source>
</reference>
<sequence length="453" mass="52025">MPVSLSTESNCLSEMESVCAICGEPYSGGIRNKNIICRACQVFAKRSLISNAVYLCRRRDKLCWQDVKRIRKCRYCRLKKCKDVGISFRGCEKYIDQVVPEDPPRTSVIQPTYDIEPSANLPSTSVSNHSSGDMKLNVTWNFQPVKQLIFEIFNGPLIEIANPHQIYLNCLQRTSLALDDFFSKWDYHEKDPSKYSKKIEHRMHLEQKNKEFILFAELLQTFPEFARLQCSDKIQLFRQFCNNIPLINLCSNFSMFWPIFSTLSQVKMAIDMFGVHPDNSNLILNKDTILDLKTASELKTLIFCDLPQDVSDLISPVYKFLLNNIYKPFQRLNPDRLEFAFLTLHMLWTPKRSVLNTHPSLITSDKLLKICATELHNHYQYQAATGENYAYRLTELIKLIAVASDFSVMQRETVLAGRIFGIFEKSGVCSAGCSEDVNDPCSPGDYKHSIPNI</sequence>
<protein>
    <submittedName>
        <fullName evidence="2">Nuclear receptor domain-containing protein</fullName>
    </submittedName>
</protein>
<name>A0AC35UBQ9_9BILA</name>